<dbReference type="InterPro" id="IPR008979">
    <property type="entry name" value="Galactose-bd-like_sf"/>
</dbReference>
<feature type="domain" description="F5/8 type C" evidence="2">
    <location>
        <begin position="167"/>
        <end position="297"/>
    </location>
</feature>
<keyword evidence="4" id="KW-1185">Reference proteome</keyword>
<dbReference type="EMBL" id="LVJH01000002">
    <property type="protein sequence ID" value="OAB46002.1"/>
    <property type="molecule type" value="Genomic_DNA"/>
</dbReference>
<dbReference type="Proteomes" id="UP000076967">
    <property type="component" value="Unassembled WGS sequence"/>
</dbReference>
<dbReference type="AlphaFoldDB" id="A0A168NPK0"/>
<dbReference type="InterPro" id="IPR007541">
    <property type="entry name" value="Uncharacterised_BSP"/>
</dbReference>
<sequence>MRKLGLMGLAVLIISAGLFTGLERAEAATNKPHGTYPVSRVDDRGIVSAEYPDNMSPNGQVKENAFDNSLGSKWLVVEKYPWIQYQFADNQAYVINSYSITSAEDAPDRDPLNWTLQGSNDGVNWTDIDTRQDIDFEQRNQLKSFTISNPTSYSYYKFDFESVGGWLQLAEIKLYNGEEQTYTYTSILPSITASSENSPNERKENAIDGTSNTKWLTFENNGWLELDYGVPILLDGYSIAAANDSEERDPKQWILRGSNDGNNWTQIDTKDNENFLKRHQRNHYFVNPSTAYQYYRLELQNNSGDILQVGDVALSYTNDMWHSINPIVEYRNLDTGGNGDLFQEVLPNYEQEVIAIVRDIVSMLYDDPGQFYLNHKKINIATHTTNPNNAPAWATHSGREVHIGMDSNYIRRAYDAGKLDPSTPVKEELIGMLYHELTHGYQISGPGYIVEGLADGVRTEFGYHDRYQWRAEPNGTWMGGYSTTGNFLRWINDNKHEGFLRDINASTRPSNGVWTKDAFKTLTGEEVESLWDQYQQSYSTGPTPTITVSGENTPNGRKENAIDGNSNTKWQTNGTHGWLELDYGVPILIDGYSITAANDLNVADPKNWTLRGSNDGITWRWLVMKENEIFSDRQQEKRYDLNPNTFDNATFRYYRLELQNNGGDKLQVAEVKLSIKK</sequence>
<organism evidence="3 4">
    <name type="scientific">Paenibacillus glacialis</name>
    <dbReference type="NCBI Taxonomy" id="494026"/>
    <lineage>
        <taxon>Bacteria</taxon>
        <taxon>Bacillati</taxon>
        <taxon>Bacillota</taxon>
        <taxon>Bacilli</taxon>
        <taxon>Bacillales</taxon>
        <taxon>Paenibacillaceae</taxon>
        <taxon>Paenibacillus</taxon>
    </lineage>
</organism>
<feature type="domain" description="F5/8 type C" evidence="2">
    <location>
        <begin position="527"/>
        <end position="676"/>
    </location>
</feature>
<dbReference type="OrthoDB" id="9804511at2"/>
<dbReference type="PANTHER" id="PTHR33321:SF12">
    <property type="entry name" value="PLANT BASIC SECRETORY PROTEIN (BSP) FAMILY PROTEIN"/>
    <property type="match status" value="1"/>
</dbReference>
<dbReference type="InterPro" id="IPR000421">
    <property type="entry name" value="FA58C"/>
</dbReference>
<feature type="region of interest" description="Disordered" evidence="1">
    <location>
        <begin position="541"/>
        <end position="569"/>
    </location>
</feature>
<evidence type="ECO:0000259" key="2">
    <source>
        <dbReference type="PROSITE" id="PS50022"/>
    </source>
</evidence>
<name>A0A168NPK0_9BACL</name>
<gene>
    <name evidence="3" type="ORF">PGLA_00980</name>
</gene>
<dbReference type="PROSITE" id="PS50022">
    <property type="entry name" value="FA58C_3"/>
    <property type="match status" value="2"/>
</dbReference>
<accession>A0A168NPK0</accession>
<evidence type="ECO:0000313" key="3">
    <source>
        <dbReference type="EMBL" id="OAB46002.1"/>
    </source>
</evidence>
<dbReference type="SUPFAM" id="SSF49785">
    <property type="entry name" value="Galactose-binding domain-like"/>
    <property type="match status" value="3"/>
</dbReference>
<reference evidence="3 4" key="1">
    <citation type="submission" date="2016-03" db="EMBL/GenBank/DDBJ databases">
        <title>Draft genome sequence of Paenibacillus glacialis DSM 22343.</title>
        <authorList>
            <person name="Shin S.-K."/>
            <person name="Yi H."/>
        </authorList>
    </citation>
    <scope>NUCLEOTIDE SEQUENCE [LARGE SCALE GENOMIC DNA]</scope>
    <source>
        <strain evidence="3 4">DSM 22343</strain>
    </source>
</reference>
<evidence type="ECO:0000313" key="4">
    <source>
        <dbReference type="Proteomes" id="UP000076967"/>
    </source>
</evidence>
<dbReference type="PANTHER" id="PTHR33321">
    <property type="match status" value="1"/>
</dbReference>
<evidence type="ECO:0000256" key="1">
    <source>
        <dbReference type="SAM" id="MobiDB-lite"/>
    </source>
</evidence>
<feature type="compositionally biased region" description="Polar residues" evidence="1">
    <location>
        <begin position="541"/>
        <end position="555"/>
    </location>
</feature>
<dbReference type="RefSeq" id="WP_068527398.1">
    <property type="nucleotide sequence ID" value="NZ_LVJH01000002.1"/>
</dbReference>
<protein>
    <recommendedName>
        <fullName evidence="2">F5/8 type C domain-containing protein</fullName>
    </recommendedName>
</protein>
<dbReference type="Pfam" id="PF04450">
    <property type="entry name" value="BSP"/>
    <property type="match status" value="1"/>
</dbReference>
<dbReference type="Gene3D" id="2.60.120.260">
    <property type="entry name" value="Galactose-binding domain-like"/>
    <property type="match status" value="3"/>
</dbReference>
<dbReference type="Pfam" id="PF00754">
    <property type="entry name" value="F5_F8_type_C"/>
    <property type="match status" value="3"/>
</dbReference>
<dbReference type="STRING" id="494026.PGLA_00980"/>
<comment type="caution">
    <text evidence="3">The sequence shown here is derived from an EMBL/GenBank/DDBJ whole genome shotgun (WGS) entry which is preliminary data.</text>
</comment>
<proteinExistence type="predicted"/>